<evidence type="ECO:0000256" key="8">
    <source>
        <dbReference type="HAMAP-Rule" id="MF_00101"/>
    </source>
</evidence>
<dbReference type="NCBIfam" id="TIGR00516">
    <property type="entry name" value="acpS"/>
    <property type="match status" value="1"/>
</dbReference>
<comment type="similarity">
    <text evidence="8">Belongs to the P-Pant transferase superfamily. AcpS family.</text>
</comment>
<proteinExistence type="inferred from homology"/>
<keyword evidence="3 8" id="KW-0479">Metal-binding</keyword>
<keyword evidence="8" id="KW-0963">Cytoplasm</keyword>
<comment type="function">
    <text evidence="8">Transfers the 4'-phosphopantetheine moiety from coenzyme A to a Ser of acyl-carrier-protein.</text>
</comment>
<dbReference type="GO" id="GO:0000287">
    <property type="term" value="F:magnesium ion binding"/>
    <property type="evidence" value="ECO:0007669"/>
    <property type="project" value="UniProtKB-UniRule"/>
</dbReference>
<dbReference type="Proteomes" id="UP000011563">
    <property type="component" value="Chromosome"/>
</dbReference>
<dbReference type="SUPFAM" id="SSF56214">
    <property type="entry name" value="4'-phosphopantetheinyl transferase"/>
    <property type="match status" value="1"/>
</dbReference>
<evidence type="ECO:0000256" key="7">
    <source>
        <dbReference type="ARBA" id="ARBA00023160"/>
    </source>
</evidence>
<evidence type="ECO:0000256" key="5">
    <source>
        <dbReference type="ARBA" id="ARBA00022842"/>
    </source>
</evidence>
<evidence type="ECO:0000256" key="4">
    <source>
        <dbReference type="ARBA" id="ARBA00022832"/>
    </source>
</evidence>
<dbReference type="InterPro" id="IPR002582">
    <property type="entry name" value="ACPS"/>
</dbReference>
<dbReference type="EC" id="2.7.8.7" evidence="8"/>
<feature type="binding site" evidence="8">
    <location>
        <position position="23"/>
    </location>
    <ligand>
        <name>Mg(2+)</name>
        <dbReference type="ChEBI" id="CHEBI:18420"/>
    </ligand>
</feature>
<keyword evidence="1 8" id="KW-0444">Lipid biosynthesis</keyword>
<dbReference type="HOGENOM" id="CLU_089696_3_1_4"/>
<dbReference type="Gene3D" id="3.90.470.20">
    <property type="entry name" value="4'-phosphopantetheinyl transferase domain"/>
    <property type="match status" value="1"/>
</dbReference>
<comment type="catalytic activity">
    <reaction evidence="8">
        <text>apo-[ACP] + CoA = holo-[ACP] + adenosine 3',5'-bisphosphate + H(+)</text>
        <dbReference type="Rhea" id="RHEA:12068"/>
        <dbReference type="Rhea" id="RHEA-COMP:9685"/>
        <dbReference type="Rhea" id="RHEA-COMP:9690"/>
        <dbReference type="ChEBI" id="CHEBI:15378"/>
        <dbReference type="ChEBI" id="CHEBI:29999"/>
        <dbReference type="ChEBI" id="CHEBI:57287"/>
        <dbReference type="ChEBI" id="CHEBI:58343"/>
        <dbReference type="ChEBI" id="CHEBI:64479"/>
        <dbReference type="EC" id="2.7.8.7"/>
    </reaction>
</comment>
<evidence type="ECO:0000256" key="2">
    <source>
        <dbReference type="ARBA" id="ARBA00022679"/>
    </source>
</evidence>
<dbReference type="NCBIfam" id="TIGR00556">
    <property type="entry name" value="pantethn_trn"/>
    <property type="match status" value="1"/>
</dbReference>
<dbReference type="HAMAP" id="MF_00101">
    <property type="entry name" value="AcpS"/>
    <property type="match status" value="1"/>
</dbReference>
<dbReference type="AlphaFoldDB" id="M1M369"/>
<gene>
    <name evidence="8" type="primary">acpS</name>
    <name evidence="10" type="ORF">BCUE_0409</name>
</gene>
<dbReference type="GO" id="GO:0008897">
    <property type="term" value="F:holo-[acyl-carrier-protein] synthase activity"/>
    <property type="evidence" value="ECO:0007669"/>
    <property type="project" value="UniProtKB-UniRule"/>
</dbReference>
<organism evidence="10 11">
    <name type="scientific">Candidatus Kinetoplastidibacterium blastocrithidiae TCC012E</name>
    <dbReference type="NCBI Taxonomy" id="1208922"/>
    <lineage>
        <taxon>Bacteria</taxon>
        <taxon>Pseudomonadati</taxon>
        <taxon>Pseudomonadota</taxon>
        <taxon>Betaproteobacteria</taxon>
        <taxon>Candidatus Kinetoplastidibacterium</taxon>
    </lineage>
</organism>
<dbReference type="PATRIC" id="fig|1208922.3.peg.171"/>
<keyword evidence="5 8" id="KW-0460">Magnesium</keyword>
<evidence type="ECO:0000256" key="3">
    <source>
        <dbReference type="ARBA" id="ARBA00022723"/>
    </source>
</evidence>
<keyword evidence="2 8" id="KW-0808">Transferase</keyword>
<evidence type="ECO:0000256" key="1">
    <source>
        <dbReference type="ARBA" id="ARBA00022516"/>
    </source>
</evidence>
<dbReference type="GO" id="GO:0005737">
    <property type="term" value="C:cytoplasm"/>
    <property type="evidence" value="ECO:0007669"/>
    <property type="project" value="UniProtKB-SubCell"/>
</dbReference>
<keyword evidence="11" id="KW-1185">Reference proteome</keyword>
<evidence type="ECO:0000256" key="6">
    <source>
        <dbReference type="ARBA" id="ARBA00023098"/>
    </source>
</evidence>
<reference evidence="10 11" key="1">
    <citation type="journal article" date="2013" name="Genome Biol. Evol.">
        <title>Genome evolution and phylogenomic analysis of candidatus kinetoplastibacterium, the betaproteobacterial endosymbionts of strigomonas and angomonas.</title>
        <authorList>
            <person name="Alves J.M."/>
            <person name="Serrano M.G."/>
            <person name="Maia da Silva F."/>
            <person name="Voegtly L.J."/>
            <person name="Matveyev A.V."/>
            <person name="Teixeira M.M."/>
            <person name="Camargo E.P."/>
            <person name="Buck G.A."/>
        </authorList>
    </citation>
    <scope>NUCLEOTIDE SEQUENCE [LARGE SCALE GENOMIC DNA]</scope>
    <source>
        <strain evidence="10 11">TCC012E</strain>
    </source>
</reference>
<evidence type="ECO:0000313" key="10">
    <source>
        <dbReference type="EMBL" id="AGF49619.1"/>
    </source>
</evidence>
<keyword evidence="6 8" id="KW-0443">Lipid metabolism</keyword>
<accession>M1M369</accession>
<comment type="subcellular location">
    <subcellularLocation>
        <location evidence="8">Cytoplasm</location>
    </subcellularLocation>
</comment>
<sequence length="146" mass="16921">MFNSLDVFKNSKDISGIAGVGIDLLSVDRVRTLYQRYDDHFLAKMLGENELYFFHKRLNANYERGIRFLASRIASKEAFSKAIDTGIRYPITWKSIQIINSNEGKPRIILSYDLNVWYRSIYGNSHVSISDDIHMVIAIVVTERKR</sequence>
<dbReference type="InterPro" id="IPR004568">
    <property type="entry name" value="Ppantetheine-prot_Trfase_dom"/>
</dbReference>
<evidence type="ECO:0000313" key="11">
    <source>
        <dbReference type="Proteomes" id="UP000011563"/>
    </source>
</evidence>
<dbReference type="InterPro" id="IPR037143">
    <property type="entry name" value="4-PPantetheinyl_Trfase_dom_sf"/>
</dbReference>
<dbReference type="InterPro" id="IPR008278">
    <property type="entry name" value="4-PPantetheinyl_Trfase_dom"/>
</dbReference>
<keyword evidence="4 8" id="KW-0276">Fatty acid metabolism</keyword>
<protein>
    <recommendedName>
        <fullName evidence="8">Holo-[acyl-carrier-protein] synthase</fullName>
        <shortName evidence="8">Holo-ACP synthase</shortName>
        <ecNumber evidence="8">2.7.8.7</ecNumber>
    </recommendedName>
    <alternativeName>
        <fullName evidence="8">4'-phosphopantetheinyl transferase AcpS</fullName>
    </alternativeName>
</protein>
<feature type="binding site" evidence="8">
    <location>
        <position position="77"/>
    </location>
    <ligand>
        <name>Mg(2+)</name>
        <dbReference type="ChEBI" id="CHEBI:18420"/>
    </ligand>
</feature>
<dbReference type="KEGG" id="kbt:BCUE_0409"/>
<evidence type="ECO:0000259" key="9">
    <source>
        <dbReference type="Pfam" id="PF01648"/>
    </source>
</evidence>
<dbReference type="EMBL" id="CP003807">
    <property type="protein sequence ID" value="AGF49619.1"/>
    <property type="molecule type" value="Genomic_DNA"/>
</dbReference>
<dbReference type="RefSeq" id="WP_015238270.1">
    <property type="nucleotide sequence ID" value="NC_020285.1"/>
</dbReference>
<comment type="cofactor">
    <cofactor evidence="8">
        <name>Mg(2+)</name>
        <dbReference type="ChEBI" id="CHEBI:18420"/>
    </cofactor>
</comment>
<dbReference type="Pfam" id="PF01648">
    <property type="entry name" value="ACPS"/>
    <property type="match status" value="1"/>
</dbReference>
<dbReference type="GO" id="GO:0006633">
    <property type="term" value="P:fatty acid biosynthetic process"/>
    <property type="evidence" value="ECO:0007669"/>
    <property type="project" value="UniProtKB-UniRule"/>
</dbReference>
<name>M1M369_9PROT</name>
<feature type="domain" description="4'-phosphopantetheinyl transferase" evidence="9">
    <location>
        <begin position="19"/>
        <end position="111"/>
    </location>
</feature>
<keyword evidence="7 8" id="KW-0275">Fatty acid biosynthesis</keyword>